<dbReference type="STRING" id="394193.SAMN04489732_10668"/>
<accession>A0A1H8X093</accession>
<dbReference type="OrthoDB" id="3296958at2"/>
<protein>
    <submittedName>
        <fullName evidence="2">Uncharacterized protein</fullName>
    </submittedName>
</protein>
<sequence length="329" mass="33982">MNQLSEHETETLLREGLERLAERAPDGHEVRNALARARQTRRRGRPRLALAAVAAAVIAVTAGVSIALHAAPGAQVTAAAGRPVVSFTPGWLPDGFTEQYRSSGPGITPQVRRWLAGPSRITLSAYSTADPDWSQTALRIAALKDQVVVNGRVGMVTGDTDTAALLTWMADDRHVLTVAVEAVPGARAVAQDVAESVTTDDPARVRGEARFGPLPGGLQEFSTTVQGASPGDGSTAFDASAVTAPRVAALHVTAGAGSPGLGGTTPVPVRGGTGAYRAPAGPLEGMVAVQLPSGHWLTVSGRQPRDELVAVANAVVLDPAPDYAWLGTD</sequence>
<gene>
    <name evidence="2" type="ORF">SAMN04489732_10668</name>
</gene>
<dbReference type="RefSeq" id="WP_091617602.1">
    <property type="nucleotide sequence ID" value="NZ_FOEF01000006.1"/>
</dbReference>
<organism evidence="2 3">
    <name type="scientific">Amycolatopsis saalfeldensis</name>
    <dbReference type="NCBI Taxonomy" id="394193"/>
    <lineage>
        <taxon>Bacteria</taxon>
        <taxon>Bacillati</taxon>
        <taxon>Actinomycetota</taxon>
        <taxon>Actinomycetes</taxon>
        <taxon>Pseudonocardiales</taxon>
        <taxon>Pseudonocardiaceae</taxon>
        <taxon>Amycolatopsis</taxon>
    </lineage>
</organism>
<dbReference type="AlphaFoldDB" id="A0A1H8X093"/>
<feature type="transmembrane region" description="Helical" evidence="1">
    <location>
        <begin position="48"/>
        <end position="68"/>
    </location>
</feature>
<keyword evidence="1" id="KW-0472">Membrane</keyword>
<proteinExistence type="predicted"/>
<name>A0A1H8X093_9PSEU</name>
<keyword evidence="1" id="KW-0812">Transmembrane</keyword>
<keyword evidence="1" id="KW-1133">Transmembrane helix</keyword>
<dbReference type="Proteomes" id="UP000198582">
    <property type="component" value="Unassembled WGS sequence"/>
</dbReference>
<dbReference type="EMBL" id="FOEF01000006">
    <property type="protein sequence ID" value="SEP32778.1"/>
    <property type="molecule type" value="Genomic_DNA"/>
</dbReference>
<evidence type="ECO:0000256" key="1">
    <source>
        <dbReference type="SAM" id="Phobius"/>
    </source>
</evidence>
<evidence type="ECO:0000313" key="2">
    <source>
        <dbReference type="EMBL" id="SEP32778.1"/>
    </source>
</evidence>
<evidence type="ECO:0000313" key="3">
    <source>
        <dbReference type="Proteomes" id="UP000198582"/>
    </source>
</evidence>
<reference evidence="2 3" key="1">
    <citation type="submission" date="2016-10" db="EMBL/GenBank/DDBJ databases">
        <authorList>
            <person name="de Groot N.N."/>
        </authorList>
    </citation>
    <scope>NUCLEOTIDE SEQUENCE [LARGE SCALE GENOMIC DNA]</scope>
    <source>
        <strain evidence="2 3">DSM 44993</strain>
    </source>
</reference>
<keyword evidence="3" id="KW-1185">Reference proteome</keyword>